<proteinExistence type="predicted"/>
<keyword evidence="5" id="KW-1185">Reference proteome</keyword>
<dbReference type="EMBL" id="CP002831">
    <property type="protein sequence ID" value="AFC25416.1"/>
    <property type="molecule type" value="Genomic_DNA"/>
</dbReference>
<accession>H6L9E0</accession>
<feature type="chain" id="PRO_5003604094" evidence="3">
    <location>
        <begin position="25"/>
        <end position="150"/>
    </location>
</feature>
<evidence type="ECO:0000313" key="4">
    <source>
        <dbReference type="EMBL" id="AFC25416.1"/>
    </source>
</evidence>
<feature type="signal peptide" evidence="3">
    <location>
        <begin position="1"/>
        <end position="24"/>
    </location>
</feature>
<feature type="compositionally biased region" description="Basic residues" evidence="1">
    <location>
        <begin position="45"/>
        <end position="60"/>
    </location>
</feature>
<reference evidence="4 5" key="1">
    <citation type="journal article" date="2012" name="Stand. Genomic Sci.">
        <title>Complete genome sequencing and analysis of Saprospira grandis str. Lewin, a predatory marine bacterium.</title>
        <authorList>
            <person name="Saw J.H."/>
            <person name="Yuryev A."/>
            <person name="Kanbe M."/>
            <person name="Hou S."/>
            <person name="Young A.G."/>
            <person name="Aizawa S."/>
            <person name="Alam M."/>
        </authorList>
    </citation>
    <scope>NUCLEOTIDE SEQUENCE [LARGE SCALE GENOMIC DNA]</scope>
    <source>
        <strain evidence="4 5">Lewin</strain>
    </source>
</reference>
<organism evidence="4 5">
    <name type="scientific">Saprospira grandis (strain Lewin)</name>
    <dbReference type="NCBI Taxonomy" id="984262"/>
    <lineage>
        <taxon>Bacteria</taxon>
        <taxon>Pseudomonadati</taxon>
        <taxon>Bacteroidota</taxon>
        <taxon>Saprospiria</taxon>
        <taxon>Saprospirales</taxon>
        <taxon>Saprospiraceae</taxon>
        <taxon>Saprospira</taxon>
    </lineage>
</organism>
<feature type="region of interest" description="Disordered" evidence="1">
    <location>
        <begin position="40"/>
        <end position="60"/>
    </location>
</feature>
<dbReference type="RefSeq" id="WP_015693026.1">
    <property type="nucleotide sequence ID" value="NC_016940.1"/>
</dbReference>
<evidence type="ECO:0000313" key="5">
    <source>
        <dbReference type="Proteomes" id="UP000007519"/>
    </source>
</evidence>
<keyword evidence="2" id="KW-1133">Transmembrane helix</keyword>
<dbReference type="HOGENOM" id="CLU_1739244_0_0_10"/>
<dbReference type="Proteomes" id="UP000007519">
    <property type="component" value="Chromosome"/>
</dbReference>
<keyword evidence="3" id="KW-0732">Signal</keyword>
<dbReference type="AlphaFoldDB" id="H6L9E0"/>
<evidence type="ECO:0000256" key="1">
    <source>
        <dbReference type="SAM" id="MobiDB-lite"/>
    </source>
</evidence>
<evidence type="ECO:0000256" key="3">
    <source>
        <dbReference type="SAM" id="SignalP"/>
    </source>
</evidence>
<feature type="transmembrane region" description="Helical" evidence="2">
    <location>
        <begin position="104"/>
        <end position="121"/>
    </location>
</feature>
<dbReference type="KEGG" id="sgn:SGRA_2688"/>
<feature type="transmembrane region" description="Helical" evidence="2">
    <location>
        <begin position="128"/>
        <end position="147"/>
    </location>
</feature>
<gene>
    <name evidence="4" type="ordered locus">SGRA_2688</name>
</gene>
<keyword evidence="2" id="KW-0472">Membrane</keyword>
<evidence type="ECO:0000256" key="2">
    <source>
        <dbReference type="SAM" id="Phobius"/>
    </source>
</evidence>
<keyword evidence="2" id="KW-0812">Transmembrane</keyword>
<name>H6L9E0_SAPGL</name>
<protein>
    <submittedName>
        <fullName evidence="4">Uncharacterized protein</fullName>
    </submittedName>
</protein>
<sequence>MKYYWMLPLLFALFSFLPNQQLQAASSAIDMGHFHQETVLGQGKGKGKKLTKKQKRQKLRKLRKKYRKEMKGLSKAEKKAFLLKKLNSEQAPEQTQLNIPMKNLLLLGLLLIVLGALFSLLDIGVLASIFGFIGTLLIIIWLIFLILENV</sequence>
<dbReference type="STRING" id="984262.SGRA_2688"/>